<organism evidence="3 4">
    <name type="scientific">Candidatus Zymogenus saltonus</name>
    <dbReference type="NCBI Taxonomy" id="2844893"/>
    <lineage>
        <taxon>Bacteria</taxon>
        <taxon>Deltaproteobacteria</taxon>
        <taxon>Candidatus Zymogenia</taxon>
        <taxon>Candidatus Zymogeniales</taxon>
        <taxon>Candidatus Zymogenaceae</taxon>
        <taxon>Candidatus Zymogenus</taxon>
    </lineage>
</organism>
<gene>
    <name evidence="3" type="ORF">JW984_07190</name>
</gene>
<protein>
    <submittedName>
        <fullName evidence="3">DUF58 domain-containing protein</fullName>
    </submittedName>
</protein>
<reference evidence="3" key="2">
    <citation type="submission" date="2021-01" db="EMBL/GenBank/DDBJ databases">
        <authorList>
            <person name="Hahn C.R."/>
            <person name="Youssef N.H."/>
            <person name="Elshahed M."/>
        </authorList>
    </citation>
    <scope>NUCLEOTIDE SEQUENCE</scope>
    <source>
        <strain evidence="3">Zod_Metabat.24</strain>
    </source>
</reference>
<feature type="transmembrane region" description="Helical" evidence="1">
    <location>
        <begin position="21"/>
        <end position="43"/>
    </location>
</feature>
<reference evidence="3" key="1">
    <citation type="journal article" date="2021" name="Environ. Microbiol.">
        <title>Genomic characterization of three novel Desulfobacterota classes expand the metabolic and phylogenetic diversity of the phylum.</title>
        <authorList>
            <person name="Murphy C.L."/>
            <person name="Biggerstaff J."/>
            <person name="Eichhorn A."/>
            <person name="Ewing E."/>
            <person name="Shahan R."/>
            <person name="Soriano D."/>
            <person name="Stewart S."/>
            <person name="VanMol K."/>
            <person name="Walker R."/>
            <person name="Walters P."/>
            <person name="Elshahed M.S."/>
            <person name="Youssef N.H."/>
        </authorList>
    </citation>
    <scope>NUCLEOTIDE SEQUENCE</scope>
    <source>
        <strain evidence="3">Zod_Metabat.24</strain>
    </source>
</reference>
<evidence type="ECO:0000313" key="4">
    <source>
        <dbReference type="Proteomes" id="UP000809273"/>
    </source>
</evidence>
<proteinExistence type="predicted"/>
<comment type="caution">
    <text evidence="3">The sequence shown here is derived from an EMBL/GenBank/DDBJ whole genome shotgun (WGS) entry which is preliminary data.</text>
</comment>
<dbReference type="InterPro" id="IPR002881">
    <property type="entry name" value="DUF58"/>
</dbReference>
<dbReference type="PANTHER" id="PTHR34351">
    <property type="entry name" value="SLR1927 PROTEIN-RELATED"/>
    <property type="match status" value="1"/>
</dbReference>
<dbReference type="Pfam" id="PF01882">
    <property type="entry name" value="DUF58"/>
    <property type="match status" value="1"/>
</dbReference>
<name>A0A9D8KED3_9DELT</name>
<feature type="domain" description="DUF58" evidence="2">
    <location>
        <begin position="212"/>
        <end position="314"/>
    </location>
</feature>
<dbReference type="AlphaFoldDB" id="A0A9D8KED3"/>
<accession>A0A9D8KED3</accession>
<keyword evidence="1" id="KW-0812">Transmembrane</keyword>
<keyword evidence="1" id="KW-1133">Transmembrane helix</keyword>
<keyword evidence="1" id="KW-0472">Membrane</keyword>
<dbReference type="PANTHER" id="PTHR34351:SF1">
    <property type="entry name" value="SLR1927 PROTEIN"/>
    <property type="match status" value="1"/>
</dbReference>
<evidence type="ECO:0000256" key="1">
    <source>
        <dbReference type="SAM" id="Phobius"/>
    </source>
</evidence>
<dbReference type="EMBL" id="JAFGIX010000033">
    <property type="protein sequence ID" value="MBN1572963.1"/>
    <property type="molecule type" value="Genomic_DNA"/>
</dbReference>
<evidence type="ECO:0000259" key="2">
    <source>
        <dbReference type="Pfam" id="PF01882"/>
    </source>
</evidence>
<feature type="transmembrane region" description="Helical" evidence="1">
    <location>
        <begin position="49"/>
        <end position="72"/>
    </location>
</feature>
<dbReference type="Proteomes" id="UP000809273">
    <property type="component" value="Unassembled WGS sequence"/>
</dbReference>
<evidence type="ECO:0000313" key="3">
    <source>
        <dbReference type="EMBL" id="MBN1572963.1"/>
    </source>
</evidence>
<sequence>MSDFTRRTKKWLIRFITPPRTLKITKVGWYFIALTFAVGFAAVNSGNNLLYIILGAMLSFIVASGVMSNIALRDLVITREISDRAFAKTPTLYRFGVKNKKRFFPSYLILLKDEAPFMTGGFLTYLGPKGEEFPVVEALFPKRGPFALGNVAVSTSFPFGLFTKGMKRSIDEEILVLPRIREVDPEGFDLRGWEGEVVVSKSGHGGEPWGVTEYFPGDNPRHIHWRSTAKRGDIMRKEFAEESERKITIRLIVSDSNSEDEIEYKIEAAASVAVRFIRGDYAVGLIIGSEFLKPAKGMGQLEKILEALALFSPGRVTAAPPVIDEADTGAIIDV</sequence>